<organism evidence="6 7">
    <name type="scientific">Segatella copri</name>
    <dbReference type="NCBI Taxonomy" id="165179"/>
    <lineage>
        <taxon>Bacteria</taxon>
        <taxon>Pseudomonadati</taxon>
        <taxon>Bacteroidota</taxon>
        <taxon>Bacteroidia</taxon>
        <taxon>Bacteroidales</taxon>
        <taxon>Prevotellaceae</taxon>
        <taxon>Segatella</taxon>
    </lineage>
</organism>
<name>A0AA91TIE1_9BACT</name>
<comment type="similarity">
    <text evidence="1">Belongs to the heat shock protein 90 family.</text>
</comment>
<dbReference type="InterPro" id="IPR056471">
    <property type="entry name" value="HD-CE"/>
</dbReference>
<feature type="domain" description="HD-CE" evidence="5">
    <location>
        <begin position="52"/>
        <end position="308"/>
    </location>
</feature>
<dbReference type="SUPFAM" id="SSF55874">
    <property type="entry name" value="ATPase domain of HSP90 chaperone/DNA topoisomerase II/histidine kinase"/>
    <property type="match status" value="1"/>
</dbReference>
<dbReference type="AlphaFoldDB" id="A0AA91TIE1"/>
<protein>
    <submittedName>
        <fullName evidence="6">ATP-binding protein</fullName>
    </submittedName>
</protein>
<dbReference type="RefSeq" id="WP_089544616.1">
    <property type="nucleotide sequence ID" value="NZ_NMPZ01000019.1"/>
</dbReference>
<dbReference type="PANTHER" id="PTHR11528">
    <property type="entry name" value="HEAT SHOCK PROTEIN 90 FAMILY MEMBER"/>
    <property type="match status" value="1"/>
</dbReference>
<dbReference type="Pfam" id="PF13589">
    <property type="entry name" value="HATPase_c_3"/>
    <property type="match status" value="1"/>
</dbReference>
<keyword evidence="4" id="KW-0143">Chaperone</keyword>
<dbReference type="GO" id="GO:0016887">
    <property type="term" value="F:ATP hydrolysis activity"/>
    <property type="evidence" value="ECO:0007669"/>
    <property type="project" value="InterPro"/>
</dbReference>
<dbReference type="PRINTS" id="PR00775">
    <property type="entry name" value="HEATSHOCK90"/>
</dbReference>
<reference evidence="6 7" key="1">
    <citation type="submission" date="2017-07" db="EMBL/GenBank/DDBJ databases">
        <title>Draft genome sequence of Prevotella copri isolated from the gut of healthy adult Indian.</title>
        <authorList>
            <person name="Das B."/>
            <person name="Bag S."/>
            <person name="Ghosh T.S."/>
        </authorList>
    </citation>
    <scope>NUCLEOTIDE SEQUENCE [LARGE SCALE GENOMIC DNA]</scope>
    <source>
        <strain evidence="6 7">Indica</strain>
    </source>
</reference>
<dbReference type="InterPro" id="IPR020575">
    <property type="entry name" value="Hsp90_N"/>
</dbReference>
<dbReference type="GO" id="GO:0140662">
    <property type="term" value="F:ATP-dependent protein folding chaperone"/>
    <property type="evidence" value="ECO:0007669"/>
    <property type="project" value="InterPro"/>
</dbReference>
<evidence type="ECO:0000256" key="2">
    <source>
        <dbReference type="ARBA" id="ARBA00022741"/>
    </source>
</evidence>
<accession>A0AA91TIE1</accession>
<evidence type="ECO:0000256" key="1">
    <source>
        <dbReference type="ARBA" id="ARBA00008239"/>
    </source>
</evidence>
<evidence type="ECO:0000259" key="5">
    <source>
        <dbReference type="Pfam" id="PF24391"/>
    </source>
</evidence>
<evidence type="ECO:0000313" key="6">
    <source>
        <dbReference type="EMBL" id="OXL43373.1"/>
    </source>
</evidence>
<dbReference type="Gene3D" id="3.30.565.10">
    <property type="entry name" value="Histidine kinase-like ATPase, C-terminal domain"/>
    <property type="match status" value="1"/>
</dbReference>
<gene>
    <name evidence="6" type="ORF">CFT61_11815</name>
</gene>
<evidence type="ECO:0000256" key="3">
    <source>
        <dbReference type="ARBA" id="ARBA00022840"/>
    </source>
</evidence>
<keyword evidence="2" id="KW-0547">Nucleotide-binding</keyword>
<sequence>MEKFELTNLWNSSLGLKNQQDNSQKQIDFLCSSFFRMRNKAKLLASEINRSLPDFTVHDITHADTLWGIASLVLQESQALNPAEAFVLGAAFLIHDLGMGIVAYENGIETLSELDLWKDTYASLKKKYGESFGDDDIRSWSSQIVLRELHAQRASALATFSWKDADGRQTYLIDDQDLRDSYGDIIGKIAASHGSTIEDMLNLLGTNLCGAPGFLPSSWTIDPIKLGSIVRVVDAINVDDTRAPSFLFVLRNPKGLSKKHWTFQNKLNQPILKKDRLLFTSKSPFTLTECDSWWLCFDTLRMIDSELRSVDSLLSDLGKERLAVKGIACVDSPMRLSETVKVEGWEPVDTTINVSNVPKLVATLGGEELYGRNMLVPLRELIQNASDAIRARRLLEDEPNFNGKIKVSLGNDGDDIYIDVEDNGVGMTTSVMTKSLLDFGESFWGTSLMHKEFPTLEAKGYHSTGKYGIGFFSVFMWGSKISVYSKKYMLGREQTNVLEFSTGVTERPILRKATKTEYIKDGGTKIRVWLKDKTILHDILFDYDLNKEVTLEEILGRLCPSLDCNLYLGESNEPLVRRDDWVTLPPLQLLSRLYGKSRYTVLEEQQKDKLNLISQNMSLLYDDAGTPIARIALYNDEQFFVEGRFSIGNGALTLGGLVSSHTNGLVGIVKGESINASRHCGYPFITEKQISEWATEQAKLLSESSLSYDCQEACAEIVCCLRGDTQGLKCFGHRDCNLSYSELVDKIKRDKLDKCIFVSESSIHYRFNNIVDGIRFESNPNVFWGEAGSFSILGYWGFDDQLNQWPNPDGYLYEKSISDLFIKAVAEAWDIGIEDLKSQSQFSSDETRYRAEIGTFAGKPVIDDFVDILKR</sequence>
<keyword evidence="3 6" id="KW-0067">ATP-binding</keyword>
<dbReference type="InterPro" id="IPR036890">
    <property type="entry name" value="HATPase_C_sf"/>
</dbReference>
<dbReference type="Pfam" id="PF24391">
    <property type="entry name" value="HD-CE"/>
    <property type="match status" value="1"/>
</dbReference>
<dbReference type="GO" id="GO:0005524">
    <property type="term" value="F:ATP binding"/>
    <property type="evidence" value="ECO:0007669"/>
    <property type="project" value="UniProtKB-KW"/>
</dbReference>
<evidence type="ECO:0000313" key="7">
    <source>
        <dbReference type="Proteomes" id="UP000215155"/>
    </source>
</evidence>
<dbReference type="Proteomes" id="UP000215155">
    <property type="component" value="Unassembled WGS sequence"/>
</dbReference>
<proteinExistence type="inferred from homology"/>
<comment type="caution">
    <text evidence="6">The sequence shown here is derived from an EMBL/GenBank/DDBJ whole genome shotgun (WGS) entry which is preliminary data.</text>
</comment>
<evidence type="ECO:0000256" key="4">
    <source>
        <dbReference type="ARBA" id="ARBA00023186"/>
    </source>
</evidence>
<dbReference type="InterPro" id="IPR001404">
    <property type="entry name" value="Hsp90_fam"/>
</dbReference>
<dbReference type="GO" id="GO:0051082">
    <property type="term" value="F:unfolded protein binding"/>
    <property type="evidence" value="ECO:0007669"/>
    <property type="project" value="InterPro"/>
</dbReference>
<dbReference type="EMBL" id="NMPZ01000019">
    <property type="protein sequence ID" value="OXL43373.1"/>
    <property type="molecule type" value="Genomic_DNA"/>
</dbReference>